<organism evidence="1 2">
    <name type="scientific">Caldicellulosiruptor diazotrophicus</name>
    <dbReference type="NCBI Taxonomy" id="2806205"/>
    <lineage>
        <taxon>Bacteria</taxon>
        <taxon>Bacillati</taxon>
        <taxon>Bacillota</taxon>
        <taxon>Bacillota incertae sedis</taxon>
        <taxon>Caldicellulosiruptorales</taxon>
        <taxon>Caldicellulosiruptoraceae</taxon>
        <taxon>Caldicellulosiruptor</taxon>
    </lineage>
</organism>
<keyword evidence="2" id="KW-1185">Reference proteome</keyword>
<dbReference type="EMBL" id="AP024480">
    <property type="protein sequence ID" value="BCS81697.1"/>
    <property type="molecule type" value="Genomic_DNA"/>
</dbReference>
<reference evidence="1 2" key="1">
    <citation type="submission" date="2021-02" db="EMBL/GenBank/DDBJ databases">
        <title>Nitrogen-fixing ability and nitrogen fixation related genes of thermophilic fermentative bacteria in the genus Caldicellulosiruptor.</title>
        <authorList>
            <person name="Chen Y."/>
            <person name="Nishihara A."/>
            <person name="Haruta S."/>
        </authorList>
    </citation>
    <scope>NUCLEOTIDE SEQUENCE [LARGE SCALE GENOMIC DNA]</scope>
    <source>
        <strain evidence="1 2">YA01</strain>
    </source>
</reference>
<evidence type="ECO:0000313" key="1">
    <source>
        <dbReference type="EMBL" id="BCS81697.1"/>
    </source>
</evidence>
<name>A0ABN6E871_9FIRM</name>
<sequence length="84" mass="9510">MNTFEEISAMSDKLIKICGFLYLNLYDIQRKLRLEISPIRIPKKDRRSFVSSEDDVDTVKKIGHVIESLTIFSKTSAKAGGVGF</sequence>
<accession>A0ABN6E871</accession>
<evidence type="ECO:0000313" key="2">
    <source>
        <dbReference type="Proteomes" id="UP000663623"/>
    </source>
</evidence>
<dbReference type="Proteomes" id="UP000663623">
    <property type="component" value="Chromosome"/>
</dbReference>
<gene>
    <name evidence="1" type="ORF">CaldiYA01_16570</name>
</gene>
<proteinExistence type="predicted"/>
<protein>
    <submittedName>
        <fullName evidence="1">Uncharacterized protein</fullName>
    </submittedName>
</protein>